<protein>
    <submittedName>
        <fullName evidence="1">Uncharacterized protein</fullName>
    </submittedName>
</protein>
<dbReference type="AlphaFoldDB" id="A0A166A7L9"/>
<keyword evidence="2" id="KW-1185">Reference proteome</keyword>
<gene>
    <name evidence="1" type="ORF">FIBSPDRAFT_871394</name>
</gene>
<sequence>MPFMSKFTMQSSRVSPTALARLSGRGQRSPVEVSRTCVRSFVLTTRNSRVSLDKKLTPPDGSEP</sequence>
<proteinExistence type="predicted"/>
<evidence type="ECO:0000313" key="1">
    <source>
        <dbReference type="EMBL" id="KZP11328.1"/>
    </source>
</evidence>
<reference evidence="1 2" key="1">
    <citation type="journal article" date="2016" name="Mol. Biol. Evol.">
        <title>Comparative Genomics of Early-Diverging Mushroom-Forming Fungi Provides Insights into the Origins of Lignocellulose Decay Capabilities.</title>
        <authorList>
            <person name="Nagy L.G."/>
            <person name="Riley R."/>
            <person name="Tritt A."/>
            <person name="Adam C."/>
            <person name="Daum C."/>
            <person name="Floudas D."/>
            <person name="Sun H."/>
            <person name="Yadav J.S."/>
            <person name="Pangilinan J."/>
            <person name="Larsson K.H."/>
            <person name="Matsuura K."/>
            <person name="Barry K."/>
            <person name="Labutti K."/>
            <person name="Kuo R."/>
            <person name="Ohm R.A."/>
            <person name="Bhattacharya S.S."/>
            <person name="Shirouzu T."/>
            <person name="Yoshinaga Y."/>
            <person name="Martin F.M."/>
            <person name="Grigoriev I.V."/>
            <person name="Hibbett D.S."/>
        </authorList>
    </citation>
    <scope>NUCLEOTIDE SEQUENCE [LARGE SCALE GENOMIC DNA]</scope>
    <source>
        <strain evidence="1 2">CBS 109695</strain>
    </source>
</reference>
<evidence type="ECO:0000313" key="2">
    <source>
        <dbReference type="Proteomes" id="UP000076532"/>
    </source>
</evidence>
<name>A0A166A7L9_9AGAM</name>
<dbReference type="EMBL" id="KV417664">
    <property type="protein sequence ID" value="KZP11328.1"/>
    <property type="molecule type" value="Genomic_DNA"/>
</dbReference>
<accession>A0A166A7L9</accession>
<dbReference type="Proteomes" id="UP000076532">
    <property type="component" value="Unassembled WGS sequence"/>
</dbReference>
<organism evidence="1 2">
    <name type="scientific">Athelia psychrophila</name>
    <dbReference type="NCBI Taxonomy" id="1759441"/>
    <lineage>
        <taxon>Eukaryota</taxon>
        <taxon>Fungi</taxon>
        <taxon>Dikarya</taxon>
        <taxon>Basidiomycota</taxon>
        <taxon>Agaricomycotina</taxon>
        <taxon>Agaricomycetes</taxon>
        <taxon>Agaricomycetidae</taxon>
        <taxon>Atheliales</taxon>
        <taxon>Atheliaceae</taxon>
        <taxon>Athelia</taxon>
    </lineage>
</organism>